<evidence type="ECO:0000313" key="1">
    <source>
        <dbReference type="EMBL" id="RPB18978.1"/>
    </source>
</evidence>
<proteinExistence type="predicted"/>
<accession>A0A3N4LB71</accession>
<reference evidence="1 2" key="1">
    <citation type="journal article" date="2018" name="Nat. Ecol. Evol.">
        <title>Pezizomycetes genomes reveal the molecular basis of ectomycorrhizal truffle lifestyle.</title>
        <authorList>
            <person name="Murat C."/>
            <person name="Payen T."/>
            <person name="Noel B."/>
            <person name="Kuo A."/>
            <person name="Morin E."/>
            <person name="Chen J."/>
            <person name="Kohler A."/>
            <person name="Krizsan K."/>
            <person name="Balestrini R."/>
            <person name="Da Silva C."/>
            <person name="Montanini B."/>
            <person name="Hainaut M."/>
            <person name="Levati E."/>
            <person name="Barry K.W."/>
            <person name="Belfiori B."/>
            <person name="Cichocki N."/>
            <person name="Clum A."/>
            <person name="Dockter R.B."/>
            <person name="Fauchery L."/>
            <person name="Guy J."/>
            <person name="Iotti M."/>
            <person name="Le Tacon F."/>
            <person name="Lindquist E.A."/>
            <person name="Lipzen A."/>
            <person name="Malagnac F."/>
            <person name="Mello A."/>
            <person name="Molinier V."/>
            <person name="Miyauchi S."/>
            <person name="Poulain J."/>
            <person name="Riccioni C."/>
            <person name="Rubini A."/>
            <person name="Sitrit Y."/>
            <person name="Splivallo R."/>
            <person name="Traeger S."/>
            <person name="Wang M."/>
            <person name="Zifcakova L."/>
            <person name="Wipf D."/>
            <person name="Zambonelli A."/>
            <person name="Paolocci F."/>
            <person name="Nowrousian M."/>
            <person name="Ottonello S."/>
            <person name="Baldrian P."/>
            <person name="Spatafora J.W."/>
            <person name="Henrissat B."/>
            <person name="Nagy L.G."/>
            <person name="Aury J.M."/>
            <person name="Wincker P."/>
            <person name="Grigoriev I.V."/>
            <person name="Bonfante P."/>
            <person name="Martin F.M."/>
        </authorList>
    </citation>
    <scope>NUCLEOTIDE SEQUENCE [LARGE SCALE GENOMIC DNA]</scope>
    <source>
        <strain evidence="1 2">ATCC MYA-4762</strain>
    </source>
</reference>
<protein>
    <submittedName>
        <fullName evidence="1">Uncharacterized protein</fullName>
    </submittedName>
</protein>
<sequence>MVCELNLFCVLWWICTFFVSTLIEAYVKTYTWPPLHLHHQVHSHQLGLRLYLSASQLSLHHHQILMLCHQQRVSFARLTQCLFAWTNTIHYFIPIISNRKAIIKFVSTTTKY</sequence>
<evidence type="ECO:0000313" key="2">
    <source>
        <dbReference type="Proteomes" id="UP000267821"/>
    </source>
</evidence>
<keyword evidence="2" id="KW-1185">Reference proteome</keyword>
<dbReference type="EMBL" id="ML121602">
    <property type="protein sequence ID" value="RPB18978.1"/>
    <property type="molecule type" value="Genomic_DNA"/>
</dbReference>
<dbReference type="AlphaFoldDB" id="A0A3N4LB71"/>
<dbReference type="Proteomes" id="UP000267821">
    <property type="component" value="Unassembled WGS sequence"/>
</dbReference>
<gene>
    <name evidence="1" type="ORF">L211DRAFT_670819</name>
</gene>
<name>A0A3N4LB71_9PEZI</name>
<dbReference type="InParanoid" id="A0A3N4LB71"/>
<organism evidence="1 2">
    <name type="scientific">Terfezia boudieri ATCC MYA-4762</name>
    <dbReference type="NCBI Taxonomy" id="1051890"/>
    <lineage>
        <taxon>Eukaryota</taxon>
        <taxon>Fungi</taxon>
        <taxon>Dikarya</taxon>
        <taxon>Ascomycota</taxon>
        <taxon>Pezizomycotina</taxon>
        <taxon>Pezizomycetes</taxon>
        <taxon>Pezizales</taxon>
        <taxon>Pezizaceae</taxon>
        <taxon>Terfezia</taxon>
    </lineage>
</organism>